<accession>A0A821PAU2</accession>
<reference evidence="1" key="1">
    <citation type="submission" date="2021-02" db="EMBL/GenBank/DDBJ databases">
        <authorList>
            <person name="Nowell W R."/>
        </authorList>
    </citation>
    <scope>NUCLEOTIDE SEQUENCE</scope>
</reference>
<sequence length="48" mass="5472">MIAVALELESARGQISLNTQFINEEKSIDKLLLYILMETVINEHCLHS</sequence>
<keyword evidence="2" id="KW-1185">Reference proteome</keyword>
<dbReference type="EMBL" id="CAJOBP010047786">
    <property type="protein sequence ID" value="CAF4798444.1"/>
    <property type="molecule type" value="Genomic_DNA"/>
</dbReference>
<dbReference type="AlphaFoldDB" id="A0A821PAU2"/>
<evidence type="ECO:0000313" key="1">
    <source>
        <dbReference type="EMBL" id="CAF4798444.1"/>
    </source>
</evidence>
<protein>
    <submittedName>
        <fullName evidence="1">Uncharacterized protein</fullName>
    </submittedName>
</protein>
<proteinExistence type="predicted"/>
<comment type="caution">
    <text evidence="1">The sequence shown here is derived from an EMBL/GenBank/DDBJ whole genome shotgun (WGS) entry which is preliminary data.</text>
</comment>
<name>A0A821PAU2_9BILA</name>
<evidence type="ECO:0000313" key="2">
    <source>
        <dbReference type="Proteomes" id="UP000663873"/>
    </source>
</evidence>
<organism evidence="1 2">
    <name type="scientific">Rotaria socialis</name>
    <dbReference type="NCBI Taxonomy" id="392032"/>
    <lineage>
        <taxon>Eukaryota</taxon>
        <taxon>Metazoa</taxon>
        <taxon>Spiralia</taxon>
        <taxon>Gnathifera</taxon>
        <taxon>Rotifera</taxon>
        <taxon>Eurotatoria</taxon>
        <taxon>Bdelloidea</taxon>
        <taxon>Philodinida</taxon>
        <taxon>Philodinidae</taxon>
        <taxon>Rotaria</taxon>
    </lineage>
</organism>
<feature type="non-terminal residue" evidence="1">
    <location>
        <position position="48"/>
    </location>
</feature>
<dbReference type="Proteomes" id="UP000663873">
    <property type="component" value="Unassembled WGS sequence"/>
</dbReference>
<gene>
    <name evidence="1" type="ORF">UJA718_LOCUS41171</name>
</gene>